<keyword evidence="22" id="KW-1185">Reference proteome</keyword>
<comment type="catalytic activity">
    <reaction evidence="17">
        <text>5-phospho-beta-D-ribosylamine + glycine + ATP = N(1)-(5-phospho-beta-D-ribosyl)glycinamide + ADP + phosphate + H(+)</text>
        <dbReference type="Rhea" id="RHEA:17453"/>
        <dbReference type="ChEBI" id="CHEBI:15378"/>
        <dbReference type="ChEBI" id="CHEBI:30616"/>
        <dbReference type="ChEBI" id="CHEBI:43474"/>
        <dbReference type="ChEBI" id="CHEBI:57305"/>
        <dbReference type="ChEBI" id="CHEBI:58681"/>
        <dbReference type="ChEBI" id="CHEBI:143788"/>
        <dbReference type="ChEBI" id="CHEBI:456216"/>
        <dbReference type="EC" id="6.3.4.13"/>
    </reaction>
</comment>
<evidence type="ECO:0000256" key="12">
    <source>
        <dbReference type="ARBA" id="ARBA00023211"/>
    </source>
</evidence>
<evidence type="ECO:0000256" key="16">
    <source>
        <dbReference type="ARBA" id="ARBA00079592"/>
    </source>
</evidence>
<dbReference type="InterPro" id="IPR037123">
    <property type="entry name" value="PRibGlycinamide_synth_C_sf"/>
</dbReference>
<dbReference type="InterPro" id="IPR020559">
    <property type="entry name" value="PRibGlycinamide_synth_CS"/>
</dbReference>
<dbReference type="STRING" id="364032.SAMN05443662_0424"/>
<evidence type="ECO:0000256" key="2">
    <source>
        <dbReference type="ARBA" id="ARBA00001946"/>
    </source>
</evidence>
<evidence type="ECO:0000256" key="4">
    <source>
        <dbReference type="ARBA" id="ARBA00013255"/>
    </source>
</evidence>
<dbReference type="SUPFAM" id="SSF51246">
    <property type="entry name" value="Rudiment single hybrid motif"/>
    <property type="match status" value="1"/>
</dbReference>
<dbReference type="InterPro" id="IPR016185">
    <property type="entry name" value="PreATP-grasp_dom_sf"/>
</dbReference>
<comment type="similarity">
    <text evidence="13 17">Belongs to the GARS family.</text>
</comment>
<evidence type="ECO:0000256" key="9">
    <source>
        <dbReference type="ARBA" id="ARBA00022755"/>
    </source>
</evidence>
<dbReference type="GO" id="GO:0006189">
    <property type="term" value="P:'de novo' IMP biosynthetic process"/>
    <property type="evidence" value="ECO:0007669"/>
    <property type="project" value="UniProtKB-UniRule"/>
</dbReference>
<keyword evidence="7" id="KW-0479">Metal-binding</keyword>
<dbReference type="InterPro" id="IPR000115">
    <property type="entry name" value="PRibGlycinamide_synth"/>
</dbReference>
<dbReference type="OrthoDB" id="9807240at2"/>
<evidence type="ECO:0000313" key="21">
    <source>
        <dbReference type="EMBL" id="SIN74475.1"/>
    </source>
</evidence>
<keyword evidence="11" id="KW-0460">Magnesium</keyword>
<dbReference type="Proteomes" id="UP000198461">
    <property type="component" value="Unassembled WGS sequence"/>
</dbReference>
<evidence type="ECO:0000256" key="13">
    <source>
        <dbReference type="ARBA" id="ARBA00038345"/>
    </source>
</evidence>
<dbReference type="FunFam" id="3.90.600.10:FF:000001">
    <property type="entry name" value="Trifunctional purine biosynthetic protein adenosine-3"/>
    <property type="match status" value="1"/>
</dbReference>
<dbReference type="InterPro" id="IPR011761">
    <property type="entry name" value="ATP-grasp"/>
</dbReference>
<dbReference type="InterPro" id="IPR011054">
    <property type="entry name" value="Rudment_hybrid_motif"/>
</dbReference>
<dbReference type="SMART" id="SM01209">
    <property type="entry name" value="GARS_A"/>
    <property type="match status" value="1"/>
</dbReference>
<dbReference type="GO" id="GO:0005524">
    <property type="term" value="F:ATP binding"/>
    <property type="evidence" value="ECO:0007669"/>
    <property type="project" value="UniProtKB-UniRule"/>
</dbReference>
<dbReference type="InterPro" id="IPR020561">
    <property type="entry name" value="PRibGlycinamid_synth_ATP-grasp"/>
</dbReference>
<dbReference type="Pfam" id="PF02844">
    <property type="entry name" value="GARS_N"/>
    <property type="match status" value="1"/>
</dbReference>
<keyword evidence="8 18" id="KW-0547">Nucleotide-binding</keyword>
<evidence type="ECO:0000256" key="19">
    <source>
        <dbReference type="SAM" id="MobiDB-lite"/>
    </source>
</evidence>
<keyword evidence="12" id="KW-0464">Manganese</keyword>
<keyword evidence="6 17" id="KW-0436">Ligase</keyword>
<evidence type="ECO:0000256" key="15">
    <source>
        <dbReference type="ARBA" id="ARBA00042864"/>
    </source>
</evidence>
<dbReference type="Pfam" id="PF01071">
    <property type="entry name" value="GARS_A"/>
    <property type="match status" value="1"/>
</dbReference>
<dbReference type="PROSITE" id="PS50975">
    <property type="entry name" value="ATP_GRASP"/>
    <property type="match status" value="1"/>
</dbReference>
<dbReference type="Gene3D" id="3.90.600.10">
    <property type="entry name" value="Phosphoribosylglycinamide synthetase, C-terminal domain"/>
    <property type="match status" value="1"/>
</dbReference>
<accession>A0A1N6DUK3</accession>
<name>A0A1N6DUK3_9GAMM</name>
<comment type="pathway">
    <text evidence="3 17">Purine metabolism; IMP biosynthesis via de novo pathway; N(1)-(5-phospho-D-ribosyl)glycinamide from 5-phospho-alpha-D-ribose 1-diphosphate: step 2/2.</text>
</comment>
<protein>
    <recommendedName>
        <fullName evidence="5 17">Phosphoribosylamine--glycine ligase</fullName>
        <ecNumber evidence="4 17">6.3.4.13</ecNumber>
    </recommendedName>
    <alternativeName>
        <fullName evidence="16 17">GARS</fullName>
    </alternativeName>
    <alternativeName>
        <fullName evidence="14 17">Glycinamide ribonucleotide synthetase</fullName>
    </alternativeName>
    <alternativeName>
        <fullName evidence="15 17">Phosphoribosylglycinamide synthetase</fullName>
    </alternativeName>
</protein>
<evidence type="ECO:0000256" key="3">
    <source>
        <dbReference type="ARBA" id="ARBA00005174"/>
    </source>
</evidence>
<evidence type="ECO:0000313" key="22">
    <source>
        <dbReference type="Proteomes" id="UP000198461"/>
    </source>
</evidence>
<comment type="cofactor">
    <cofactor evidence="1">
        <name>Mn(2+)</name>
        <dbReference type="ChEBI" id="CHEBI:29035"/>
    </cofactor>
</comment>
<dbReference type="AlphaFoldDB" id="A0A1N6DUK3"/>
<evidence type="ECO:0000256" key="14">
    <source>
        <dbReference type="ARBA" id="ARBA00042242"/>
    </source>
</evidence>
<keyword evidence="10 18" id="KW-0067">ATP-binding</keyword>
<dbReference type="Gene3D" id="3.40.50.20">
    <property type="match status" value="1"/>
</dbReference>
<organism evidence="21 22">
    <name type="scientific">Sulfurivirga caldicuralii</name>
    <dbReference type="NCBI Taxonomy" id="364032"/>
    <lineage>
        <taxon>Bacteria</taxon>
        <taxon>Pseudomonadati</taxon>
        <taxon>Pseudomonadota</taxon>
        <taxon>Gammaproteobacteria</taxon>
        <taxon>Thiotrichales</taxon>
        <taxon>Piscirickettsiaceae</taxon>
        <taxon>Sulfurivirga</taxon>
    </lineage>
</organism>
<dbReference type="SUPFAM" id="SSF56059">
    <property type="entry name" value="Glutathione synthetase ATP-binding domain-like"/>
    <property type="match status" value="1"/>
</dbReference>
<sequence length="432" mass="45932">MKVLVIGGGGREHALAWKTAQSPKVDTVYVAPGNAGTALEPNMENVAIEATDIDGLVKFARDNAIDLTIVGPEAPLVLGVVDAFQAAGLKCFGPTQKAAQLEGSKAFTKDFLAKYNIPTAAYGVFTDIADATAYIREKGAPIVVKADGLAAGKGVILAQTQDEAIAAVEDMLAGNKFGDAGSRVVIEEFLSGEEASFIVMADGEHVIAMATSQDHKARDNGDTGPNTGGMGAYSPAPVVTPEIHERIMNEVIWPTLRGMAAEGAPYTGFLYAGLMIAEDGTPKVLEYNCRFGDPETQPIMMRMQSDLIELIEAAFDGTLDQHETRWDPRAALGVVMAAGGYPDSYRKGDVIEGLEDAAQLPDVKVFHAGTKLSDEGKVLTNGGRVLCVTALGDTVSEAQRKAYEAVAKIHWPDEYHRTDIGHRAIAREQGQQ</sequence>
<evidence type="ECO:0000256" key="6">
    <source>
        <dbReference type="ARBA" id="ARBA00022598"/>
    </source>
</evidence>
<dbReference type="Pfam" id="PF02843">
    <property type="entry name" value="GARS_C"/>
    <property type="match status" value="1"/>
</dbReference>
<dbReference type="GO" id="GO:0046872">
    <property type="term" value="F:metal ion binding"/>
    <property type="evidence" value="ECO:0007669"/>
    <property type="project" value="UniProtKB-KW"/>
</dbReference>
<dbReference type="PROSITE" id="PS00184">
    <property type="entry name" value="GARS"/>
    <property type="match status" value="1"/>
</dbReference>
<keyword evidence="9 17" id="KW-0658">Purine biosynthesis</keyword>
<reference evidence="21 22" key="1">
    <citation type="submission" date="2016-11" db="EMBL/GenBank/DDBJ databases">
        <authorList>
            <person name="Jaros S."/>
            <person name="Januszkiewicz K."/>
            <person name="Wedrychowicz H."/>
        </authorList>
    </citation>
    <scope>NUCLEOTIDE SEQUENCE [LARGE SCALE GENOMIC DNA]</scope>
    <source>
        <strain evidence="21 22">DSM 17737</strain>
    </source>
</reference>
<dbReference type="UniPathway" id="UPA00074">
    <property type="reaction ID" value="UER00125"/>
</dbReference>
<dbReference type="HAMAP" id="MF_00138">
    <property type="entry name" value="GARS"/>
    <property type="match status" value="1"/>
</dbReference>
<feature type="region of interest" description="Disordered" evidence="19">
    <location>
        <begin position="214"/>
        <end position="233"/>
    </location>
</feature>
<dbReference type="PANTHER" id="PTHR43472:SF1">
    <property type="entry name" value="PHOSPHORIBOSYLAMINE--GLYCINE LIGASE, CHLOROPLASTIC"/>
    <property type="match status" value="1"/>
</dbReference>
<dbReference type="NCBIfam" id="TIGR00877">
    <property type="entry name" value="purD"/>
    <property type="match status" value="1"/>
</dbReference>
<dbReference type="PANTHER" id="PTHR43472">
    <property type="entry name" value="PHOSPHORIBOSYLAMINE--GLYCINE LIGASE"/>
    <property type="match status" value="1"/>
</dbReference>
<dbReference type="GO" id="GO:0009113">
    <property type="term" value="P:purine nucleobase biosynthetic process"/>
    <property type="evidence" value="ECO:0007669"/>
    <property type="project" value="InterPro"/>
</dbReference>
<evidence type="ECO:0000256" key="11">
    <source>
        <dbReference type="ARBA" id="ARBA00022842"/>
    </source>
</evidence>
<dbReference type="FunFam" id="3.40.50.20:FF:000006">
    <property type="entry name" value="Phosphoribosylamine--glycine ligase, chloroplastic"/>
    <property type="match status" value="1"/>
</dbReference>
<evidence type="ECO:0000256" key="18">
    <source>
        <dbReference type="PROSITE-ProRule" id="PRU00409"/>
    </source>
</evidence>
<dbReference type="FunFam" id="3.30.470.20:FF:000031">
    <property type="entry name" value="Phosphoribosylamine--glycine ligase"/>
    <property type="match status" value="1"/>
</dbReference>
<comment type="cofactor">
    <cofactor evidence="2">
        <name>Mg(2+)</name>
        <dbReference type="ChEBI" id="CHEBI:18420"/>
    </cofactor>
</comment>
<dbReference type="InterPro" id="IPR013815">
    <property type="entry name" value="ATP_grasp_subdomain_1"/>
</dbReference>
<gene>
    <name evidence="17" type="primary">purD</name>
    <name evidence="21" type="ORF">SAMN05443662_0424</name>
</gene>
<proteinExistence type="inferred from homology"/>
<evidence type="ECO:0000256" key="7">
    <source>
        <dbReference type="ARBA" id="ARBA00022723"/>
    </source>
</evidence>
<dbReference type="SUPFAM" id="SSF52440">
    <property type="entry name" value="PreATP-grasp domain"/>
    <property type="match status" value="1"/>
</dbReference>
<evidence type="ECO:0000256" key="17">
    <source>
        <dbReference type="HAMAP-Rule" id="MF_00138"/>
    </source>
</evidence>
<dbReference type="EMBL" id="FSRE01000001">
    <property type="protein sequence ID" value="SIN74475.1"/>
    <property type="molecule type" value="Genomic_DNA"/>
</dbReference>
<dbReference type="InterPro" id="IPR020560">
    <property type="entry name" value="PRibGlycinamide_synth_C-dom"/>
</dbReference>
<evidence type="ECO:0000259" key="20">
    <source>
        <dbReference type="PROSITE" id="PS50975"/>
    </source>
</evidence>
<evidence type="ECO:0000256" key="1">
    <source>
        <dbReference type="ARBA" id="ARBA00001936"/>
    </source>
</evidence>
<evidence type="ECO:0000256" key="10">
    <source>
        <dbReference type="ARBA" id="ARBA00022840"/>
    </source>
</evidence>
<dbReference type="InterPro" id="IPR020562">
    <property type="entry name" value="PRibGlycinamide_synth_N"/>
</dbReference>
<evidence type="ECO:0000256" key="8">
    <source>
        <dbReference type="ARBA" id="ARBA00022741"/>
    </source>
</evidence>
<dbReference type="RefSeq" id="WP_074200733.1">
    <property type="nucleotide sequence ID" value="NZ_FSRE01000001.1"/>
</dbReference>
<dbReference type="EC" id="6.3.4.13" evidence="4 17"/>
<feature type="domain" description="ATP-grasp" evidence="20">
    <location>
        <begin position="109"/>
        <end position="316"/>
    </location>
</feature>
<dbReference type="Gene3D" id="3.30.1490.20">
    <property type="entry name" value="ATP-grasp fold, A domain"/>
    <property type="match status" value="1"/>
</dbReference>
<dbReference type="SMART" id="SM01210">
    <property type="entry name" value="GARS_C"/>
    <property type="match status" value="1"/>
</dbReference>
<dbReference type="FunFam" id="3.30.1490.20:FF:000006">
    <property type="entry name" value="phosphoribosylamine--glycine ligase, chloroplastic-like"/>
    <property type="match status" value="1"/>
</dbReference>
<dbReference type="Gene3D" id="3.30.470.20">
    <property type="entry name" value="ATP-grasp fold, B domain"/>
    <property type="match status" value="1"/>
</dbReference>
<dbReference type="GO" id="GO:0004637">
    <property type="term" value="F:phosphoribosylamine-glycine ligase activity"/>
    <property type="evidence" value="ECO:0007669"/>
    <property type="project" value="UniProtKB-UniRule"/>
</dbReference>
<evidence type="ECO:0000256" key="5">
    <source>
        <dbReference type="ARBA" id="ARBA00020605"/>
    </source>
</evidence>